<keyword evidence="2" id="KW-1185">Reference proteome</keyword>
<protein>
    <recommendedName>
        <fullName evidence="3">HTH psq-type domain-containing protein</fullName>
    </recommendedName>
</protein>
<evidence type="ECO:0000313" key="1">
    <source>
        <dbReference type="EMBL" id="KAH3824521.1"/>
    </source>
</evidence>
<organism evidence="1 2">
    <name type="scientific">Dreissena polymorpha</name>
    <name type="common">Zebra mussel</name>
    <name type="synonym">Mytilus polymorpha</name>
    <dbReference type="NCBI Taxonomy" id="45954"/>
    <lineage>
        <taxon>Eukaryota</taxon>
        <taxon>Metazoa</taxon>
        <taxon>Spiralia</taxon>
        <taxon>Lophotrochozoa</taxon>
        <taxon>Mollusca</taxon>
        <taxon>Bivalvia</taxon>
        <taxon>Autobranchia</taxon>
        <taxon>Heteroconchia</taxon>
        <taxon>Euheterodonta</taxon>
        <taxon>Imparidentia</taxon>
        <taxon>Neoheterodontei</taxon>
        <taxon>Myida</taxon>
        <taxon>Dreissenoidea</taxon>
        <taxon>Dreissenidae</taxon>
        <taxon>Dreissena</taxon>
    </lineage>
</organism>
<comment type="caution">
    <text evidence="1">The sequence shown here is derived from an EMBL/GenBank/DDBJ whole genome shotgun (WGS) entry which is preliminary data.</text>
</comment>
<dbReference type="SUPFAM" id="SSF46689">
    <property type="entry name" value="Homeodomain-like"/>
    <property type="match status" value="1"/>
</dbReference>
<dbReference type="EMBL" id="JAIWYP010000005">
    <property type="protein sequence ID" value="KAH3824521.1"/>
    <property type="molecule type" value="Genomic_DNA"/>
</dbReference>
<name>A0A9D4GVJ7_DREPO</name>
<gene>
    <name evidence="1" type="ORF">DPMN_126358</name>
</gene>
<dbReference type="Proteomes" id="UP000828390">
    <property type="component" value="Unassembled WGS sequence"/>
</dbReference>
<evidence type="ECO:0008006" key="3">
    <source>
        <dbReference type="Google" id="ProtNLM"/>
    </source>
</evidence>
<accession>A0A9D4GVJ7</accession>
<dbReference type="InterPro" id="IPR009057">
    <property type="entry name" value="Homeodomain-like_sf"/>
</dbReference>
<proteinExistence type="predicted"/>
<reference evidence="1" key="2">
    <citation type="submission" date="2020-11" db="EMBL/GenBank/DDBJ databases">
        <authorList>
            <person name="McCartney M.A."/>
            <person name="Auch B."/>
            <person name="Kono T."/>
            <person name="Mallez S."/>
            <person name="Becker A."/>
            <person name="Gohl D.M."/>
            <person name="Silverstein K.A.T."/>
            <person name="Koren S."/>
            <person name="Bechman K.B."/>
            <person name="Herman A."/>
            <person name="Abrahante J.E."/>
            <person name="Garbe J."/>
        </authorList>
    </citation>
    <scope>NUCLEOTIDE SEQUENCE</scope>
    <source>
        <strain evidence="1">Duluth1</strain>
        <tissue evidence="1">Whole animal</tissue>
    </source>
</reference>
<sequence>MKRKKSNKYPVCALQAAVREVKKGKCQSKVSRSIGIPKSTLHDHSRGKLEGVIKKPGIDPSLNEAEKQGLINYMKYMASHGLPITLSLMKIFARAIVKRSGRPTRINLVHGPSKKWCCKFFARKPQLKKRRPDRADSGRMILSAEAVADYF</sequence>
<dbReference type="AlphaFoldDB" id="A0A9D4GVJ7"/>
<evidence type="ECO:0000313" key="2">
    <source>
        <dbReference type="Proteomes" id="UP000828390"/>
    </source>
</evidence>
<reference evidence="1" key="1">
    <citation type="journal article" date="2019" name="bioRxiv">
        <title>The Genome of the Zebra Mussel, Dreissena polymorpha: A Resource for Invasive Species Research.</title>
        <authorList>
            <person name="McCartney M.A."/>
            <person name="Auch B."/>
            <person name="Kono T."/>
            <person name="Mallez S."/>
            <person name="Zhang Y."/>
            <person name="Obille A."/>
            <person name="Becker A."/>
            <person name="Abrahante J.E."/>
            <person name="Garbe J."/>
            <person name="Badalamenti J.P."/>
            <person name="Herman A."/>
            <person name="Mangelson H."/>
            <person name="Liachko I."/>
            <person name="Sullivan S."/>
            <person name="Sone E.D."/>
            <person name="Koren S."/>
            <person name="Silverstein K.A.T."/>
            <person name="Beckman K.B."/>
            <person name="Gohl D.M."/>
        </authorList>
    </citation>
    <scope>NUCLEOTIDE SEQUENCE</scope>
    <source>
        <strain evidence="1">Duluth1</strain>
        <tissue evidence="1">Whole animal</tissue>
    </source>
</reference>